<accession>A0A1H9WA22</accession>
<dbReference type="PANTHER" id="PTHR37842:SF2">
    <property type="entry name" value="GYLCOSYL HYDROLASE 115 C-TERMINAL DOMAIN-CONTAINING PROTEIN"/>
    <property type="match status" value="1"/>
</dbReference>
<evidence type="ECO:0000313" key="3">
    <source>
        <dbReference type="Proteomes" id="UP000182584"/>
    </source>
</evidence>
<evidence type="ECO:0000256" key="1">
    <source>
        <dbReference type="ARBA" id="ARBA00022801"/>
    </source>
</evidence>
<proteinExistence type="predicted"/>
<dbReference type="Gene3D" id="3.30.379.10">
    <property type="entry name" value="Chitobiase/beta-hexosaminidase domain 2-like"/>
    <property type="match status" value="1"/>
</dbReference>
<dbReference type="Pfam" id="PF15979">
    <property type="entry name" value="Glyco_hydro_115"/>
    <property type="match status" value="1"/>
</dbReference>
<dbReference type="PANTHER" id="PTHR37842">
    <property type="match status" value="1"/>
</dbReference>
<dbReference type="OrthoDB" id="8727830at2"/>
<dbReference type="Gene3D" id="3.20.20.520">
    <property type="entry name" value="Glycosyl hydrolase family 115"/>
    <property type="match status" value="1"/>
</dbReference>
<dbReference type="EMBL" id="FOGJ01000028">
    <property type="protein sequence ID" value="SES30758.1"/>
    <property type="molecule type" value="Genomic_DNA"/>
</dbReference>
<keyword evidence="1 2" id="KW-0378">Hydrolase</keyword>
<dbReference type="GO" id="GO:0005975">
    <property type="term" value="P:carbohydrate metabolic process"/>
    <property type="evidence" value="ECO:0007669"/>
    <property type="project" value="UniProtKB-ARBA"/>
</dbReference>
<reference evidence="2 3" key="1">
    <citation type="submission" date="2016-10" db="EMBL/GenBank/DDBJ databases">
        <authorList>
            <person name="de Groot N.N."/>
        </authorList>
    </citation>
    <scope>NUCLEOTIDE SEQUENCE [LARGE SCALE GENOMIC DNA]</scope>
    <source>
        <strain evidence="2 3">AR40</strain>
    </source>
</reference>
<dbReference type="InterPro" id="IPR042301">
    <property type="entry name" value="GH115_sf"/>
</dbReference>
<gene>
    <name evidence="2" type="ORF">SAMN04487884_12858</name>
</gene>
<dbReference type="Proteomes" id="UP000182584">
    <property type="component" value="Unassembled WGS sequence"/>
</dbReference>
<dbReference type="AlphaFoldDB" id="A0A1H9WA22"/>
<evidence type="ECO:0000313" key="2">
    <source>
        <dbReference type="EMBL" id="SES30758.1"/>
    </source>
</evidence>
<name>A0A1H9WA22_BUTFI</name>
<dbReference type="InterPro" id="IPR031924">
    <property type="entry name" value="GH115"/>
</dbReference>
<dbReference type="RefSeq" id="WP_074758237.1">
    <property type="nucleotide sequence ID" value="NZ_FOGJ01000028.1"/>
</dbReference>
<sequence length="763" mass="88619">MKIGYSTKIMSDSILSRSVRRAVSALERDIRNTCLRSGGGFLNIVLKKEECIPKEEYISKEECVSKEEFISKEEYIQKECFVIKALEHNKLGIYASDDLGLIYGIYHISKTFLSVGEFWFWNEQVFKKKRGYRVPDDYTYESKPYKVRFRGWFINDEVLLSEWKPIVDGSVKEDYPWEMAFEALLRCGGNMTIPGTDFNAARFRDLAGEYGLYITHHHAEPLGAEMFSRVYPKLEASFDKYPDLFIGLWEKAIAKQKKYHVIWNLGFRGQGDRPFWADDPSYDTKAKRGQLISKLIRKQYEMVRSHDAGAVCCTNLYGEIMELYKDGYIDLPDDVIRIWADNGYGKMVSRRQNNHNPRVMALPSMGDMGAHGIYYHASFYDLQAAAMMTMLPNSPEFVEDELCEVLKRGGDDFWIINCSNVKPHTYYLDLIAAFWRDGISRDQNDKKYTISNHLSAYVDRYYDSALNKMVEKAYSLWPYYSVKYGPNEDDHAGEQYANHCARILADSFIRQYHVSEEDANLQDVKECDVKECDDRDRDVKDCDDNECDAKKCDTKDHHKINPSLELKWACDRRSLNEQVYYFKEKYEDAVEGYKEYLGFCMSVEDKLKAAGDKKAAIVFDDNLICQVQYLYYSYLGALHICSSIEAVLEGTGDERFIKAFYEAGLSSNAFKKGYDTMRSHEHGIWKGFYANDCESDIRQSYYVAQSLMSYLRALGDGPHFYKWQRKYQQDAGGDKVLLILRLKSHITDDKMWELIDDQASSLF</sequence>
<dbReference type="InterPro" id="IPR029018">
    <property type="entry name" value="Hex-like_dom2"/>
</dbReference>
<dbReference type="GO" id="GO:0016787">
    <property type="term" value="F:hydrolase activity"/>
    <property type="evidence" value="ECO:0007669"/>
    <property type="project" value="UniProtKB-KW"/>
</dbReference>
<organism evidence="2 3">
    <name type="scientific">Butyrivibrio fibrisolvens</name>
    <dbReference type="NCBI Taxonomy" id="831"/>
    <lineage>
        <taxon>Bacteria</taxon>
        <taxon>Bacillati</taxon>
        <taxon>Bacillota</taxon>
        <taxon>Clostridia</taxon>
        <taxon>Lachnospirales</taxon>
        <taxon>Lachnospiraceae</taxon>
        <taxon>Butyrivibrio</taxon>
    </lineage>
</organism>
<protein>
    <submittedName>
        <fullName evidence="2">Glycosyl hydrolase family 115</fullName>
    </submittedName>
</protein>